<keyword evidence="6" id="KW-0064">Aspartyl protease</keyword>
<dbReference type="GO" id="GO:0006508">
    <property type="term" value="P:proteolysis"/>
    <property type="evidence" value="ECO:0007669"/>
    <property type="project" value="UniProtKB-KW"/>
</dbReference>
<accession>A0A2U1PV88</accession>
<evidence type="ECO:0000256" key="8">
    <source>
        <dbReference type="ARBA" id="ARBA00022801"/>
    </source>
</evidence>
<protein>
    <recommendedName>
        <fullName evidence="1">RNA-directed DNA polymerase</fullName>
        <ecNumber evidence="1">2.7.7.49</ecNumber>
    </recommendedName>
</protein>
<dbReference type="GO" id="GO:0003676">
    <property type="term" value="F:nucleic acid binding"/>
    <property type="evidence" value="ECO:0007669"/>
    <property type="project" value="InterPro"/>
</dbReference>
<evidence type="ECO:0000256" key="5">
    <source>
        <dbReference type="ARBA" id="ARBA00022722"/>
    </source>
</evidence>
<dbReference type="PANTHER" id="PTHR33064:SF37">
    <property type="entry name" value="RIBONUCLEASE H"/>
    <property type="match status" value="1"/>
</dbReference>
<dbReference type="InterPro" id="IPR036397">
    <property type="entry name" value="RNaseH_sf"/>
</dbReference>
<evidence type="ECO:0000256" key="10">
    <source>
        <dbReference type="SAM" id="MobiDB-lite"/>
    </source>
</evidence>
<evidence type="ECO:0000256" key="7">
    <source>
        <dbReference type="ARBA" id="ARBA00022759"/>
    </source>
</evidence>
<keyword evidence="8" id="KW-0378">Hydrolase</keyword>
<proteinExistence type="predicted"/>
<evidence type="ECO:0000256" key="2">
    <source>
        <dbReference type="ARBA" id="ARBA00022670"/>
    </source>
</evidence>
<dbReference type="Pfam" id="PF02160">
    <property type="entry name" value="Peptidase_A3"/>
    <property type="match status" value="1"/>
</dbReference>
<evidence type="ECO:0000256" key="6">
    <source>
        <dbReference type="ARBA" id="ARBA00022750"/>
    </source>
</evidence>
<dbReference type="InterPro" id="IPR041373">
    <property type="entry name" value="RT_RNaseH"/>
</dbReference>
<dbReference type="InterPro" id="IPR021109">
    <property type="entry name" value="Peptidase_aspartic_dom_sf"/>
</dbReference>
<evidence type="ECO:0000256" key="1">
    <source>
        <dbReference type="ARBA" id="ARBA00012493"/>
    </source>
</evidence>
<feature type="region of interest" description="Disordered" evidence="10">
    <location>
        <begin position="584"/>
        <end position="614"/>
    </location>
</feature>
<keyword evidence="3" id="KW-0808">Transferase</keyword>
<dbReference type="AlphaFoldDB" id="A0A2U1PV88"/>
<name>A0A2U1PV88_ARTAN</name>
<keyword evidence="2" id="KW-0645">Protease</keyword>
<gene>
    <name evidence="12" type="ORF">CTI12_AA109740</name>
</gene>
<evidence type="ECO:0000256" key="4">
    <source>
        <dbReference type="ARBA" id="ARBA00022695"/>
    </source>
</evidence>
<keyword evidence="5" id="KW-0540">Nuclease</keyword>
<dbReference type="GO" id="GO:0004523">
    <property type="term" value="F:RNA-DNA hybrid ribonuclease activity"/>
    <property type="evidence" value="ECO:0007669"/>
    <property type="project" value="InterPro"/>
</dbReference>
<dbReference type="Gene3D" id="3.30.420.10">
    <property type="entry name" value="Ribonuclease H-like superfamily/Ribonuclease H"/>
    <property type="match status" value="1"/>
</dbReference>
<keyword evidence="7" id="KW-0255">Endonuclease</keyword>
<dbReference type="Gene3D" id="3.30.70.270">
    <property type="match status" value="1"/>
</dbReference>
<dbReference type="InterPro" id="IPR051320">
    <property type="entry name" value="Viral_Replic_Matur_Polypro"/>
</dbReference>
<dbReference type="EMBL" id="PKPP01000701">
    <property type="protein sequence ID" value="PWA89656.1"/>
    <property type="molecule type" value="Genomic_DNA"/>
</dbReference>
<dbReference type="InterPro" id="IPR002156">
    <property type="entry name" value="RNaseH_domain"/>
</dbReference>
<dbReference type="Pfam" id="PF17917">
    <property type="entry name" value="RT_RNaseH"/>
    <property type="match status" value="1"/>
</dbReference>
<comment type="caution">
    <text evidence="12">The sequence shown here is derived from an EMBL/GenBank/DDBJ whole genome shotgun (WGS) entry which is preliminary data.</text>
</comment>
<dbReference type="GO" id="GO:0003964">
    <property type="term" value="F:RNA-directed DNA polymerase activity"/>
    <property type="evidence" value="ECO:0007669"/>
    <property type="project" value="UniProtKB-KW"/>
</dbReference>
<dbReference type="InterPro" id="IPR043502">
    <property type="entry name" value="DNA/RNA_pol_sf"/>
</dbReference>
<keyword evidence="9" id="KW-0695">RNA-directed DNA polymerase</keyword>
<dbReference type="SUPFAM" id="SSF56672">
    <property type="entry name" value="DNA/RNA polymerases"/>
    <property type="match status" value="1"/>
</dbReference>
<dbReference type="GO" id="GO:0004190">
    <property type="term" value="F:aspartic-type endopeptidase activity"/>
    <property type="evidence" value="ECO:0007669"/>
    <property type="project" value="UniProtKB-KW"/>
</dbReference>
<dbReference type="InterPro" id="IPR000588">
    <property type="entry name" value="Pept_A3A"/>
</dbReference>
<dbReference type="PANTHER" id="PTHR33064">
    <property type="entry name" value="POL PROTEIN"/>
    <property type="match status" value="1"/>
</dbReference>
<keyword evidence="4" id="KW-0548">Nucleotidyltransferase</keyword>
<reference evidence="12 13" key="1">
    <citation type="journal article" date="2018" name="Mol. Plant">
        <title>The genome of Artemisia annua provides insight into the evolution of Asteraceae family and artemisinin biosynthesis.</title>
        <authorList>
            <person name="Shen Q."/>
            <person name="Zhang L."/>
            <person name="Liao Z."/>
            <person name="Wang S."/>
            <person name="Yan T."/>
            <person name="Shi P."/>
            <person name="Liu M."/>
            <person name="Fu X."/>
            <person name="Pan Q."/>
            <person name="Wang Y."/>
            <person name="Lv Z."/>
            <person name="Lu X."/>
            <person name="Zhang F."/>
            <person name="Jiang W."/>
            <person name="Ma Y."/>
            <person name="Chen M."/>
            <person name="Hao X."/>
            <person name="Li L."/>
            <person name="Tang Y."/>
            <person name="Lv G."/>
            <person name="Zhou Y."/>
            <person name="Sun X."/>
            <person name="Brodelius P.E."/>
            <person name="Rose J.K.C."/>
            <person name="Tang K."/>
        </authorList>
    </citation>
    <scope>NUCLEOTIDE SEQUENCE [LARGE SCALE GENOMIC DNA]</scope>
    <source>
        <strain evidence="13">cv. Huhao1</strain>
        <tissue evidence="12">Leaf</tissue>
    </source>
</reference>
<dbReference type="OrthoDB" id="1914518at2759"/>
<evidence type="ECO:0000313" key="12">
    <source>
        <dbReference type="EMBL" id="PWA89656.1"/>
    </source>
</evidence>
<sequence>MAKPSMEAEVHITKPFMEAEVHYSGNAAAVPKVKRITNSLYNVKVEFDIPNCPAFGTTAIIDTGASACCINKKVVPEEALELLTYNVFFNDLNSRQQATHRLKQGSFLIEGNKFKIPLIYAFDMHDSNGIEMLVGANFIRAMKGGIRIEGDEITIYKKVTKIKTSDQTEVAEVAITELEVSEEEFFEINESIYFNQDGNGAFLEQFKPIIDRLKLQGYIGEEPLKHWKKNGELCKLDIINPDVTIEDRPLKHVTPAMEDSFRKHIDSLLKMVLFVQAKMMKICEDNGLVLSPTKMKIAVLTVDFLGAVVGEGTIKLQPHIIKKIMNFNEEELKTKKGLRSFLGILNYALSHIPKLGILLRPLYEKTNAHGDKILKPSDYELVRKIKTQVQNLPDLEIPPEDAYIILETDGCMEGWGGVVKWKNNKEGSRSSEKICAYASGKFSTTQSTIDAEINACINTLEKLKIYYLDKQEVTLRTDCQAIISFYNKANSNKYSRVRWIKFADAVTGTGVKINIEHIEGKHNTLADSLSRLVNLCFAECTGDMKQLAAAALYSVEEVLQSPHASQESMRITCEEIMKTFNHSQGSLLKPSSHTRNQEQCTNTTSSRPTKPQAK</sequence>
<evidence type="ECO:0000313" key="13">
    <source>
        <dbReference type="Proteomes" id="UP000245207"/>
    </source>
</evidence>
<dbReference type="Gene3D" id="2.40.70.10">
    <property type="entry name" value="Acid Proteases"/>
    <property type="match status" value="1"/>
</dbReference>
<dbReference type="InterPro" id="IPR043128">
    <property type="entry name" value="Rev_trsase/Diguanyl_cyclase"/>
</dbReference>
<feature type="domain" description="RNase H type-1" evidence="11">
    <location>
        <begin position="400"/>
        <end position="535"/>
    </location>
</feature>
<dbReference type="EC" id="2.7.7.49" evidence="1"/>
<evidence type="ECO:0000259" key="11">
    <source>
        <dbReference type="PROSITE" id="PS50879"/>
    </source>
</evidence>
<keyword evidence="13" id="KW-1185">Reference proteome</keyword>
<dbReference type="PROSITE" id="PS50879">
    <property type="entry name" value="RNASE_H_1"/>
    <property type="match status" value="1"/>
</dbReference>
<evidence type="ECO:0000256" key="3">
    <source>
        <dbReference type="ARBA" id="ARBA00022679"/>
    </source>
</evidence>
<dbReference type="Proteomes" id="UP000245207">
    <property type="component" value="Unassembled WGS sequence"/>
</dbReference>
<evidence type="ECO:0000256" key="9">
    <source>
        <dbReference type="ARBA" id="ARBA00022918"/>
    </source>
</evidence>
<organism evidence="12 13">
    <name type="scientific">Artemisia annua</name>
    <name type="common">Sweet wormwood</name>
    <dbReference type="NCBI Taxonomy" id="35608"/>
    <lineage>
        <taxon>Eukaryota</taxon>
        <taxon>Viridiplantae</taxon>
        <taxon>Streptophyta</taxon>
        <taxon>Embryophyta</taxon>
        <taxon>Tracheophyta</taxon>
        <taxon>Spermatophyta</taxon>
        <taxon>Magnoliopsida</taxon>
        <taxon>eudicotyledons</taxon>
        <taxon>Gunneridae</taxon>
        <taxon>Pentapetalae</taxon>
        <taxon>asterids</taxon>
        <taxon>campanulids</taxon>
        <taxon>Asterales</taxon>
        <taxon>Asteraceae</taxon>
        <taxon>Asteroideae</taxon>
        <taxon>Anthemideae</taxon>
        <taxon>Artemisiinae</taxon>
        <taxon>Artemisia</taxon>
    </lineage>
</organism>